<dbReference type="CDD" id="cd02908">
    <property type="entry name" value="Macro_OAADPr_deacetylase"/>
    <property type="match status" value="1"/>
</dbReference>
<protein>
    <submittedName>
        <fullName evidence="2">O-acetyl-ADP-ribose deacetylase (Regulator of RNase III), contains Macro domain</fullName>
    </submittedName>
</protein>
<dbReference type="RefSeq" id="WP_089745495.1">
    <property type="nucleotide sequence ID" value="NZ_FOGF01000001.1"/>
</dbReference>
<evidence type="ECO:0000313" key="2">
    <source>
        <dbReference type="EMBL" id="SEQ54644.1"/>
    </source>
</evidence>
<evidence type="ECO:0000259" key="1">
    <source>
        <dbReference type="PROSITE" id="PS51154"/>
    </source>
</evidence>
<dbReference type="EMBL" id="FOGF01000001">
    <property type="protein sequence ID" value="SEQ54644.1"/>
    <property type="molecule type" value="Genomic_DNA"/>
</dbReference>
<dbReference type="STRING" id="137733.SAMN05421767_10176"/>
<keyword evidence="3" id="KW-1185">Reference proteome</keyword>
<reference evidence="2 3" key="1">
    <citation type="submission" date="2016-10" db="EMBL/GenBank/DDBJ databases">
        <authorList>
            <person name="de Groot N.N."/>
        </authorList>
    </citation>
    <scope>NUCLEOTIDE SEQUENCE [LARGE SCALE GENOMIC DNA]</scope>
    <source>
        <strain evidence="2 3">DSM 15827</strain>
    </source>
</reference>
<gene>
    <name evidence="2" type="ORF">SAMN05421767_10176</name>
</gene>
<accession>A0A1H9GX73</accession>
<dbReference type="PROSITE" id="PS51154">
    <property type="entry name" value="MACRO"/>
    <property type="match status" value="1"/>
</dbReference>
<feature type="domain" description="Macro" evidence="1">
    <location>
        <begin position="79"/>
        <end position="271"/>
    </location>
</feature>
<dbReference type="Proteomes" id="UP000198556">
    <property type="component" value="Unassembled WGS sequence"/>
</dbReference>
<dbReference type="AlphaFoldDB" id="A0A1H9GX73"/>
<organism evidence="2 3">
    <name type="scientific">Granulicatella balaenopterae</name>
    <dbReference type="NCBI Taxonomy" id="137733"/>
    <lineage>
        <taxon>Bacteria</taxon>
        <taxon>Bacillati</taxon>
        <taxon>Bacillota</taxon>
        <taxon>Bacilli</taxon>
        <taxon>Lactobacillales</taxon>
        <taxon>Carnobacteriaceae</taxon>
        <taxon>Granulicatella</taxon>
    </lineage>
</organism>
<evidence type="ECO:0000313" key="3">
    <source>
        <dbReference type="Proteomes" id="UP000198556"/>
    </source>
</evidence>
<dbReference type="PANTHER" id="PTHR11106">
    <property type="entry name" value="GANGLIOSIDE INDUCED DIFFERENTIATION ASSOCIATED PROTEIN 2-RELATED"/>
    <property type="match status" value="1"/>
</dbReference>
<dbReference type="NCBIfam" id="NF003163">
    <property type="entry name" value="PRK04143.1"/>
    <property type="match status" value="1"/>
</dbReference>
<dbReference type="Pfam" id="PF01661">
    <property type="entry name" value="Macro"/>
    <property type="match status" value="1"/>
</dbReference>
<dbReference type="InterPro" id="IPR043472">
    <property type="entry name" value="Macro_dom-like"/>
</dbReference>
<dbReference type="PANTHER" id="PTHR11106:SF27">
    <property type="entry name" value="MACRO DOMAIN-CONTAINING PROTEIN"/>
    <property type="match status" value="1"/>
</dbReference>
<name>A0A1H9GX73_9LACT</name>
<dbReference type="OrthoDB" id="6194521at2"/>
<dbReference type="Gene3D" id="3.40.220.10">
    <property type="entry name" value="Leucine Aminopeptidase, subunit E, domain 1"/>
    <property type="match status" value="1"/>
</dbReference>
<sequence length="273" mass="30496">MLKSEIATKEELVPLLDQLIEALASNGAISENKQAISFQEKFSIWRGLINQTAPSEITADYLMLESAFLTKYFTKEVIATLTDCQLTNYPNILLYHGDITHLAVDAIVNAANSDMLGCFIPNHHCIDNAIHTFAGAQLRLECQQIMQEQGHKEAIGRAKVTLGYHLPAKYIIHTVGPQMRANQPVSSIKRDLLKKSYQACLDTAYQQHITTLAFCSISTGVFGFPKELAAKIAVTTVIEWLKNHPTSLQIVFVTFTKKDQDLYQQLLKGDINE</sequence>
<dbReference type="InterPro" id="IPR002589">
    <property type="entry name" value="Macro_dom"/>
</dbReference>
<dbReference type="SMART" id="SM00506">
    <property type="entry name" value="A1pp"/>
    <property type="match status" value="1"/>
</dbReference>
<proteinExistence type="predicted"/>
<dbReference type="SUPFAM" id="SSF52949">
    <property type="entry name" value="Macro domain-like"/>
    <property type="match status" value="1"/>
</dbReference>